<dbReference type="RefSeq" id="WP_003336859.1">
    <property type="nucleotide sequence ID" value="NZ_CP007806.1"/>
</dbReference>
<name>A0A075R8D8_BRELA</name>
<evidence type="ECO:0000313" key="1">
    <source>
        <dbReference type="EMBL" id="AIG27661.1"/>
    </source>
</evidence>
<dbReference type="Proteomes" id="UP000005850">
    <property type="component" value="Chromosome"/>
</dbReference>
<dbReference type="AlphaFoldDB" id="A0A075R8D8"/>
<dbReference type="PANTHER" id="PTHR34374">
    <property type="entry name" value="LARGE RIBOSOMAL RNA SUBUNIT ACCUMULATION PROTEIN YCED HOMOLOG 1, CHLOROPLASTIC"/>
    <property type="match status" value="1"/>
</dbReference>
<dbReference type="eggNOG" id="COG1399">
    <property type="taxonomic scope" value="Bacteria"/>
</dbReference>
<proteinExistence type="predicted"/>
<organism evidence="1 2">
    <name type="scientific">Brevibacillus laterosporus LMG 15441</name>
    <dbReference type="NCBI Taxonomy" id="1042163"/>
    <lineage>
        <taxon>Bacteria</taxon>
        <taxon>Bacillati</taxon>
        <taxon>Bacillota</taxon>
        <taxon>Bacilli</taxon>
        <taxon>Bacillales</taxon>
        <taxon>Paenibacillaceae</taxon>
        <taxon>Brevibacillus</taxon>
    </lineage>
</organism>
<gene>
    <name evidence="1" type="ORF">BRLA_c033490</name>
</gene>
<accession>A0A075R8D8</accession>
<dbReference type="KEGG" id="blr:BRLA_c033490"/>
<reference evidence="1 2" key="1">
    <citation type="journal article" date="2011" name="J. Bacteriol.">
        <title>Genome sequence of Brevibacillus laterosporus LMG 15441, a pathogen of invertebrates.</title>
        <authorList>
            <person name="Djukic M."/>
            <person name="Poehlein A."/>
            <person name="Thurmer A."/>
            <person name="Daniel R."/>
        </authorList>
    </citation>
    <scope>NUCLEOTIDE SEQUENCE [LARGE SCALE GENOMIC DNA]</scope>
    <source>
        <strain evidence="1 2">LMG 15441</strain>
    </source>
</reference>
<dbReference type="EMBL" id="CP007806">
    <property type="protein sequence ID" value="AIG27661.1"/>
    <property type="molecule type" value="Genomic_DNA"/>
</dbReference>
<evidence type="ECO:0000313" key="2">
    <source>
        <dbReference type="Proteomes" id="UP000005850"/>
    </source>
</evidence>
<sequence>MNIKLIELHHRKGEPLPFQTNLDSQDLKKRHQEIRDLSPVTVTGEAMELGGLIYIKGEIQAEAKFVCARCLTPYTEQLSIPFSETFAPNTSDIEFDEDSDIHQVTGEEIELDPFLEEDFLLSISAFPLCSKDCQGLCASCGINRNEQSCNCSTERIDPRLEALKKFFIQAEE</sequence>
<dbReference type="Pfam" id="PF02620">
    <property type="entry name" value="YceD"/>
    <property type="match status" value="1"/>
</dbReference>
<dbReference type="STRING" id="1042163.BRLA_c033490"/>
<keyword evidence="2" id="KW-1185">Reference proteome</keyword>
<dbReference type="HOGENOM" id="CLU_100236_1_1_9"/>
<dbReference type="InterPro" id="IPR003772">
    <property type="entry name" value="YceD"/>
</dbReference>
<protein>
    <submittedName>
        <fullName evidence="1">Putative metal/nucleic acid-binding protein</fullName>
    </submittedName>
</protein>
<dbReference type="PANTHER" id="PTHR34374:SF1">
    <property type="entry name" value="LARGE RIBOSOMAL RNA SUBUNIT ACCUMULATION PROTEIN YCED HOMOLOG 1, CHLOROPLASTIC"/>
    <property type="match status" value="1"/>
</dbReference>